<dbReference type="Proteomes" id="UP000595897">
    <property type="component" value="Chromosome"/>
</dbReference>
<keyword evidence="3" id="KW-1003">Cell membrane</keyword>
<dbReference type="AlphaFoldDB" id="A0A7R7EK20"/>
<dbReference type="SUPFAM" id="SSF161098">
    <property type="entry name" value="MetI-like"/>
    <property type="match status" value="1"/>
</dbReference>
<dbReference type="EMBL" id="AP024169">
    <property type="protein sequence ID" value="BCN30208.1"/>
    <property type="molecule type" value="Genomic_DNA"/>
</dbReference>
<evidence type="ECO:0000256" key="2">
    <source>
        <dbReference type="ARBA" id="ARBA00022448"/>
    </source>
</evidence>
<gene>
    <name evidence="9" type="ORF">bsdtb5_15030</name>
</gene>
<comment type="similarity">
    <text evidence="7">Belongs to the binding-protein-dependent transport system permease family.</text>
</comment>
<dbReference type="Gene3D" id="1.10.3720.10">
    <property type="entry name" value="MetI-like"/>
    <property type="match status" value="1"/>
</dbReference>
<keyword evidence="6 7" id="KW-0472">Membrane</keyword>
<feature type="transmembrane region" description="Helical" evidence="7">
    <location>
        <begin position="195"/>
        <end position="217"/>
    </location>
</feature>
<comment type="subcellular location">
    <subcellularLocation>
        <location evidence="1 7">Cell membrane</location>
        <topology evidence="1 7">Multi-pass membrane protein</topology>
    </subcellularLocation>
</comment>
<dbReference type="PANTHER" id="PTHR43744">
    <property type="entry name" value="ABC TRANSPORTER PERMEASE PROTEIN MG189-RELATED-RELATED"/>
    <property type="match status" value="1"/>
</dbReference>
<protein>
    <submittedName>
        <fullName evidence="9">Sugar ABC transporter permease</fullName>
    </submittedName>
</protein>
<feature type="domain" description="ABC transmembrane type-1" evidence="8">
    <location>
        <begin position="85"/>
        <end position="271"/>
    </location>
</feature>
<accession>A0A7R7EK20</accession>
<feature type="transmembrane region" description="Helical" evidence="7">
    <location>
        <begin position="122"/>
        <end position="142"/>
    </location>
</feature>
<sequence length="286" mass="32117">MNYFRNFIKKNIAALILLLFAFLIIIPLWMVISGSFIGKNEITRNLAPVLSDGKGKAFWPILPQYPTFRPYIELLLDSPAFFAMFWNSCKQVIPILIGQLLIGVPAAWAFARFEFPLKKIIFTVYITLMIMPFQVTMVSSYLVLDHLKLLDTNFAIILPAIFATFPVFIMMKFFSSIPADLFEAAEIDGANEWNIFIRIGIPLGNSGIMSALVLGFLEQWNAIEPPLTFLDDKSNWPLSLYLPNIATDNVGVSLAASVIMMLPALLIFLFGQSYLEDGIKASGLKE</sequence>
<evidence type="ECO:0000259" key="8">
    <source>
        <dbReference type="PROSITE" id="PS50928"/>
    </source>
</evidence>
<evidence type="ECO:0000256" key="1">
    <source>
        <dbReference type="ARBA" id="ARBA00004651"/>
    </source>
</evidence>
<evidence type="ECO:0000256" key="5">
    <source>
        <dbReference type="ARBA" id="ARBA00022989"/>
    </source>
</evidence>
<feature type="transmembrane region" description="Helical" evidence="7">
    <location>
        <begin position="154"/>
        <end position="174"/>
    </location>
</feature>
<feature type="transmembrane region" description="Helical" evidence="7">
    <location>
        <begin position="250"/>
        <end position="270"/>
    </location>
</feature>
<feature type="transmembrane region" description="Helical" evidence="7">
    <location>
        <begin position="92"/>
        <end position="110"/>
    </location>
</feature>
<evidence type="ECO:0000256" key="7">
    <source>
        <dbReference type="RuleBase" id="RU363032"/>
    </source>
</evidence>
<dbReference type="InterPro" id="IPR000515">
    <property type="entry name" value="MetI-like"/>
</dbReference>
<keyword evidence="2 7" id="KW-0813">Transport</keyword>
<dbReference type="GO" id="GO:0055085">
    <property type="term" value="P:transmembrane transport"/>
    <property type="evidence" value="ECO:0007669"/>
    <property type="project" value="InterPro"/>
</dbReference>
<reference evidence="9 10" key="1">
    <citation type="submission" date="2020-11" db="EMBL/GenBank/DDBJ databases">
        <title>Draft genome sequencing of a Lachnospiraceae strain isolated from anoxic soil subjected to BSD treatment.</title>
        <authorList>
            <person name="Uek A."/>
            <person name="Tonouchi A."/>
        </authorList>
    </citation>
    <scope>NUCLEOTIDE SEQUENCE [LARGE SCALE GENOMIC DNA]</scope>
    <source>
        <strain evidence="9 10">TB5</strain>
    </source>
</reference>
<dbReference type="CDD" id="cd06261">
    <property type="entry name" value="TM_PBP2"/>
    <property type="match status" value="1"/>
</dbReference>
<dbReference type="PROSITE" id="PS50928">
    <property type="entry name" value="ABC_TM1"/>
    <property type="match status" value="1"/>
</dbReference>
<evidence type="ECO:0000313" key="10">
    <source>
        <dbReference type="Proteomes" id="UP000595897"/>
    </source>
</evidence>
<feature type="transmembrane region" description="Helical" evidence="7">
    <location>
        <begin position="12"/>
        <end position="32"/>
    </location>
</feature>
<dbReference type="GO" id="GO:0005886">
    <property type="term" value="C:plasma membrane"/>
    <property type="evidence" value="ECO:0007669"/>
    <property type="project" value="UniProtKB-SubCell"/>
</dbReference>
<keyword evidence="4 7" id="KW-0812">Transmembrane</keyword>
<evidence type="ECO:0000256" key="3">
    <source>
        <dbReference type="ARBA" id="ARBA00022475"/>
    </source>
</evidence>
<proteinExistence type="inferred from homology"/>
<dbReference type="KEGG" id="ahb:bsdtb5_15030"/>
<organism evidence="9 10">
    <name type="scientific">Anaeromicropila herbilytica</name>
    <dbReference type="NCBI Taxonomy" id="2785025"/>
    <lineage>
        <taxon>Bacteria</taxon>
        <taxon>Bacillati</taxon>
        <taxon>Bacillota</taxon>
        <taxon>Clostridia</taxon>
        <taxon>Lachnospirales</taxon>
        <taxon>Lachnospiraceae</taxon>
        <taxon>Anaeromicropila</taxon>
    </lineage>
</organism>
<dbReference type="Pfam" id="PF00528">
    <property type="entry name" value="BPD_transp_1"/>
    <property type="match status" value="1"/>
</dbReference>
<dbReference type="PANTHER" id="PTHR43744:SF8">
    <property type="entry name" value="SN-GLYCEROL-3-PHOSPHATE TRANSPORT SYSTEM PERMEASE PROTEIN UGPE"/>
    <property type="match status" value="1"/>
</dbReference>
<keyword evidence="10" id="KW-1185">Reference proteome</keyword>
<dbReference type="InterPro" id="IPR035906">
    <property type="entry name" value="MetI-like_sf"/>
</dbReference>
<evidence type="ECO:0000313" key="9">
    <source>
        <dbReference type="EMBL" id="BCN30208.1"/>
    </source>
</evidence>
<name>A0A7R7EK20_9FIRM</name>
<evidence type="ECO:0000256" key="4">
    <source>
        <dbReference type="ARBA" id="ARBA00022692"/>
    </source>
</evidence>
<keyword evidence="5 7" id="KW-1133">Transmembrane helix</keyword>
<evidence type="ECO:0000256" key="6">
    <source>
        <dbReference type="ARBA" id="ARBA00023136"/>
    </source>
</evidence>